<dbReference type="Proteomes" id="UP000276133">
    <property type="component" value="Unassembled WGS sequence"/>
</dbReference>
<gene>
    <name evidence="1" type="ORF">BpHYR1_042733</name>
</gene>
<dbReference type="AlphaFoldDB" id="A0A3M7QX90"/>
<reference evidence="1 2" key="1">
    <citation type="journal article" date="2018" name="Sci. Rep.">
        <title>Genomic signatures of local adaptation to the degree of environmental predictability in rotifers.</title>
        <authorList>
            <person name="Franch-Gras L."/>
            <person name="Hahn C."/>
            <person name="Garcia-Roger E.M."/>
            <person name="Carmona M.J."/>
            <person name="Serra M."/>
            <person name="Gomez A."/>
        </authorList>
    </citation>
    <scope>NUCLEOTIDE SEQUENCE [LARGE SCALE GENOMIC DNA]</scope>
    <source>
        <strain evidence="1">HYR1</strain>
    </source>
</reference>
<sequence length="69" mass="8095">MMKLIEKNVQVYKKGSYKNQFKINLKKNKILMYNFQSVAGLLTLARNIFVRTTRLIIVLASVTTRLFIE</sequence>
<protein>
    <submittedName>
        <fullName evidence="1">Uncharacterized protein</fullName>
    </submittedName>
</protein>
<name>A0A3M7QX90_BRAPC</name>
<dbReference type="EMBL" id="REGN01004838">
    <property type="protein sequence ID" value="RNA15956.1"/>
    <property type="molecule type" value="Genomic_DNA"/>
</dbReference>
<comment type="caution">
    <text evidence="1">The sequence shown here is derived from an EMBL/GenBank/DDBJ whole genome shotgun (WGS) entry which is preliminary data.</text>
</comment>
<proteinExistence type="predicted"/>
<evidence type="ECO:0000313" key="1">
    <source>
        <dbReference type="EMBL" id="RNA15956.1"/>
    </source>
</evidence>
<accession>A0A3M7QX90</accession>
<keyword evidence="2" id="KW-1185">Reference proteome</keyword>
<organism evidence="1 2">
    <name type="scientific">Brachionus plicatilis</name>
    <name type="common">Marine rotifer</name>
    <name type="synonym">Brachionus muelleri</name>
    <dbReference type="NCBI Taxonomy" id="10195"/>
    <lineage>
        <taxon>Eukaryota</taxon>
        <taxon>Metazoa</taxon>
        <taxon>Spiralia</taxon>
        <taxon>Gnathifera</taxon>
        <taxon>Rotifera</taxon>
        <taxon>Eurotatoria</taxon>
        <taxon>Monogononta</taxon>
        <taxon>Pseudotrocha</taxon>
        <taxon>Ploima</taxon>
        <taxon>Brachionidae</taxon>
        <taxon>Brachionus</taxon>
    </lineage>
</organism>
<evidence type="ECO:0000313" key="2">
    <source>
        <dbReference type="Proteomes" id="UP000276133"/>
    </source>
</evidence>